<dbReference type="HOGENOM" id="CLU_2775737_0_0_1"/>
<dbReference type="VEuPathDB" id="FungiDB:Z519_04644"/>
<name>A0A0D2G7Q3_CLAB1</name>
<reference evidence="2" key="1">
    <citation type="submission" date="2015-01" db="EMBL/GenBank/DDBJ databases">
        <title>The Genome Sequence of Cladophialophora bantiana CBS 173.52.</title>
        <authorList>
            <consortium name="The Broad Institute Genomics Platform"/>
            <person name="Cuomo C."/>
            <person name="de Hoog S."/>
            <person name="Gorbushina A."/>
            <person name="Stielow B."/>
            <person name="Teixiera M."/>
            <person name="Abouelleil A."/>
            <person name="Chapman S.B."/>
            <person name="Priest M."/>
            <person name="Young S.K."/>
            <person name="Wortman J."/>
            <person name="Nusbaum C."/>
            <person name="Birren B."/>
        </authorList>
    </citation>
    <scope>NUCLEOTIDE SEQUENCE [LARGE SCALE GENOMIC DNA]</scope>
    <source>
        <strain evidence="2">CBS 173.52</strain>
    </source>
</reference>
<dbReference type="RefSeq" id="XP_016621336.1">
    <property type="nucleotide sequence ID" value="XM_016762389.1"/>
</dbReference>
<sequence>MSIASCKLLVLQLSEWDRDKTYDEGQPRYIRYTAKRKVTQNGKRIARDTEPDFVLAPSSESPGSHKFRL</sequence>
<accession>A0A0D2G7Q3</accession>
<proteinExistence type="predicted"/>
<gene>
    <name evidence="2" type="ORF">Z519_04644</name>
</gene>
<evidence type="ECO:0000313" key="2">
    <source>
        <dbReference type="EMBL" id="KIW94667.1"/>
    </source>
</evidence>
<dbReference type="Proteomes" id="UP000053789">
    <property type="component" value="Unassembled WGS sequence"/>
</dbReference>
<dbReference type="GeneID" id="27697572"/>
<evidence type="ECO:0008006" key="4">
    <source>
        <dbReference type="Google" id="ProtNLM"/>
    </source>
</evidence>
<dbReference type="EMBL" id="KN846985">
    <property type="protein sequence ID" value="KIW94667.1"/>
    <property type="molecule type" value="Genomic_DNA"/>
</dbReference>
<feature type="region of interest" description="Disordered" evidence="1">
    <location>
        <begin position="48"/>
        <end position="69"/>
    </location>
</feature>
<organism evidence="2 3">
    <name type="scientific">Cladophialophora bantiana (strain ATCC 10958 / CBS 173.52 / CDC B-1940 / NIH 8579)</name>
    <name type="common">Xylohypha bantiana</name>
    <dbReference type="NCBI Taxonomy" id="1442370"/>
    <lineage>
        <taxon>Eukaryota</taxon>
        <taxon>Fungi</taxon>
        <taxon>Dikarya</taxon>
        <taxon>Ascomycota</taxon>
        <taxon>Pezizomycotina</taxon>
        <taxon>Eurotiomycetes</taxon>
        <taxon>Chaetothyriomycetidae</taxon>
        <taxon>Chaetothyriales</taxon>
        <taxon>Herpotrichiellaceae</taxon>
        <taxon>Cladophialophora</taxon>
    </lineage>
</organism>
<keyword evidence="3" id="KW-1185">Reference proteome</keyword>
<evidence type="ECO:0000256" key="1">
    <source>
        <dbReference type="SAM" id="MobiDB-lite"/>
    </source>
</evidence>
<evidence type="ECO:0000313" key="3">
    <source>
        <dbReference type="Proteomes" id="UP000053789"/>
    </source>
</evidence>
<protein>
    <recommendedName>
        <fullName evidence="4">Velvet domain-containing protein</fullName>
    </recommendedName>
</protein>
<dbReference type="OrthoDB" id="4149146at2759"/>
<dbReference type="AlphaFoldDB" id="A0A0D2G7Q3"/>